<evidence type="ECO:0000313" key="12">
    <source>
        <dbReference type="Proteomes" id="UP000761534"/>
    </source>
</evidence>
<dbReference type="InterPro" id="IPR036259">
    <property type="entry name" value="MFS_trans_sf"/>
</dbReference>
<evidence type="ECO:0000256" key="8">
    <source>
        <dbReference type="SAM" id="MobiDB-lite"/>
    </source>
</evidence>
<comment type="caution">
    <text evidence="11">The sequence shown here is derived from an EMBL/GenBank/DDBJ whole genome shotgun (WGS) entry which is preliminary data.</text>
</comment>
<evidence type="ECO:0000256" key="4">
    <source>
        <dbReference type="ARBA" id="ARBA00022692"/>
    </source>
</evidence>
<protein>
    <recommendedName>
        <fullName evidence="10">Major facilitator superfamily (MFS) profile domain-containing protein</fullName>
    </recommendedName>
</protein>
<dbReference type="PRINTS" id="PR00171">
    <property type="entry name" value="SUGRTRNSPORT"/>
</dbReference>
<evidence type="ECO:0000256" key="3">
    <source>
        <dbReference type="ARBA" id="ARBA00022448"/>
    </source>
</evidence>
<feature type="region of interest" description="Disordered" evidence="8">
    <location>
        <begin position="499"/>
        <end position="526"/>
    </location>
</feature>
<evidence type="ECO:0000256" key="1">
    <source>
        <dbReference type="ARBA" id="ARBA00004141"/>
    </source>
</evidence>
<reference evidence="11" key="1">
    <citation type="journal article" date="2019" name="G3 (Bethesda)">
        <title>Genome Assemblies of Two Rare Opportunistic Yeast Pathogens: Diutina rugosa (syn. Candida rugosa) and Trichomonascus ciferrii (syn. Candida ciferrii).</title>
        <authorList>
            <person name="Mixao V."/>
            <person name="Saus E."/>
            <person name="Hansen A.P."/>
            <person name="Lass-Florl C."/>
            <person name="Gabaldon T."/>
        </authorList>
    </citation>
    <scope>NUCLEOTIDE SEQUENCE</scope>
    <source>
        <strain evidence="11">CBS 4856</strain>
    </source>
</reference>
<evidence type="ECO:0000313" key="11">
    <source>
        <dbReference type="EMBL" id="KAA8915770.1"/>
    </source>
</evidence>
<dbReference type="SUPFAM" id="SSF103473">
    <property type="entry name" value="MFS general substrate transporter"/>
    <property type="match status" value="1"/>
</dbReference>
<evidence type="ECO:0000259" key="10">
    <source>
        <dbReference type="PROSITE" id="PS50850"/>
    </source>
</evidence>
<evidence type="ECO:0000256" key="9">
    <source>
        <dbReference type="SAM" id="Phobius"/>
    </source>
</evidence>
<comment type="subcellular location">
    <subcellularLocation>
        <location evidence="1">Membrane</location>
        <topology evidence="1">Multi-pass membrane protein</topology>
    </subcellularLocation>
</comment>
<dbReference type="InterPro" id="IPR005828">
    <property type="entry name" value="MFS_sugar_transport-like"/>
</dbReference>
<evidence type="ECO:0000256" key="6">
    <source>
        <dbReference type="ARBA" id="ARBA00023136"/>
    </source>
</evidence>
<evidence type="ECO:0000256" key="7">
    <source>
        <dbReference type="RuleBase" id="RU003346"/>
    </source>
</evidence>
<feature type="transmembrane region" description="Helical" evidence="9">
    <location>
        <begin position="278"/>
        <end position="300"/>
    </location>
</feature>
<sequence>MGKGGINLKGNALQWACIMLVTMPTFVCYGYNQSVAGGLLTNDQFLYQFPEIDTKHTTGSEKAYNSNIQGTVISLYTAGGIFGALSTCVWGDRLGRRNFIFFSNLVVMIGAILMCSAFQFGQFVAARIILGLGTGAVSGTVPVWASELAKIESRGAATSLVGFFLSIGIALGFWIDFGLSFVKDSSVSWRFPLAFQIILCLIPMSVIYILPESPRWLLTRGREEEAREIIAKCNDTDPYCDMITTEVNEVKESLEITKSATMRDLFTMGESRVIHRAGLAFLAMFFSQIAAINAITFYANVIFEQYLKMDNIIAQVLSGSMEVVQIIGALLATITIDRMGRRALMMFSGIGMAICMAMLAGCTSVPDNESALDAAVFALFAINFIYSVGFAGCCFCYSAEVSPLHVRSLVNGFAVATTWSVNFLVAMVTPTAFNSIDYQYYIVWALVNGAFILPLVIFCFPETSRRSLEEIDEIFLQATNFFDVVKIAKRLPYRHNKDGTLNPEFDKEKGGQAPVHVEERSESSTD</sequence>
<dbReference type="EMBL" id="SWFS01000143">
    <property type="protein sequence ID" value="KAA8915770.1"/>
    <property type="molecule type" value="Genomic_DNA"/>
</dbReference>
<feature type="transmembrane region" description="Helical" evidence="9">
    <location>
        <begin position="409"/>
        <end position="429"/>
    </location>
</feature>
<proteinExistence type="inferred from homology"/>
<keyword evidence="4 9" id="KW-0812">Transmembrane</keyword>
<dbReference type="AlphaFoldDB" id="A0A642V6Q6"/>
<feature type="transmembrane region" description="Helical" evidence="9">
    <location>
        <begin position="73"/>
        <end position="92"/>
    </location>
</feature>
<dbReference type="Proteomes" id="UP000761534">
    <property type="component" value="Unassembled WGS sequence"/>
</dbReference>
<feature type="transmembrane region" description="Helical" evidence="9">
    <location>
        <begin position="374"/>
        <end position="397"/>
    </location>
</feature>
<feature type="transmembrane region" description="Helical" evidence="9">
    <location>
        <begin position="99"/>
        <end position="120"/>
    </location>
</feature>
<dbReference type="VEuPathDB" id="FungiDB:TRICI_002086"/>
<feature type="transmembrane region" description="Helical" evidence="9">
    <location>
        <begin position="343"/>
        <end position="362"/>
    </location>
</feature>
<evidence type="ECO:0000256" key="2">
    <source>
        <dbReference type="ARBA" id="ARBA00010992"/>
    </source>
</evidence>
<feature type="compositionally biased region" description="Basic and acidic residues" evidence="8">
    <location>
        <begin position="504"/>
        <end position="526"/>
    </location>
</feature>
<dbReference type="Pfam" id="PF00083">
    <property type="entry name" value="Sugar_tr"/>
    <property type="match status" value="1"/>
</dbReference>
<dbReference type="InterPro" id="IPR020846">
    <property type="entry name" value="MFS_dom"/>
</dbReference>
<feature type="transmembrane region" description="Helical" evidence="9">
    <location>
        <begin position="157"/>
        <end position="175"/>
    </location>
</feature>
<gene>
    <name evidence="11" type="ORF">TRICI_002086</name>
</gene>
<feature type="transmembrane region" description="Helical" evidence="9">
    <location>
        <begin position="12"/>
        <end position="32"/>
    </location>
</feature>
<feature type="transmembrane region" description="Helical" evidence="9">
    <location>
        <begin position="187"/>
        <end position="210"/>
    </location>
</feature>
<keyword evidence="3 7" id="KW-0813">Transport</keyword>
<keyword evidence="6 9" id="KW-0472">Membrane</keyword>
<keyword evidence="5 9" id="KW-1133">Transmembrane helix</keyword>
<dbReference type="GO" id="GO:0005351">
    <property type="term" value="F:carbohydrate:proton symporter activity"/>
    <property type="evidence" value="ECO:0007669"/>
    <property type="project" value="TreeGrafter"/>
</dbReference>
<feature type="transmembrane region" description="Helical" evidence="9">
    <location>
        <begin position="312"/>
        <end position="336"/>
    </location>
</feature>
<dbReference type="PANTHER" id="PTHR48022:SF45">
    <property type="entry name" value="MAJOR FACILITATOR SUPERFAMILY (MFS) PROFILE DOMAIN-CONTAINING PROTEIN-RELATED"/>
    <property type="match status" value="1"/>
</dbReference>
<dbReference type="PROSITE" id="PS50850">
    <property type="entry name" value="MFS"/>
    <property type="match status" value="1"/>
</dbReference>
<feature type="transmembrane region" description="Helical" evidence="9">
    <location>
        <begin position="441"/>
        <end position="460"/>
    </location>
</feature>
<dbReference type="InterPro" id="IPR003663">
    <property type="entry name" value="Sugar/inositol_transpt"/>
</dbReference>
<keyword evidence="12" id="KW-1185">Reference proteome</keyword>
<accession>A0A642V6Q6</accession>
<feature type="domain" description="Major facilitator superfamily (MFS) profile" evidence="10">
    <location>
        <begin position="18"/>
        <end position="466"/>
    </location>
</feature>
<evidence type="ECO:0000256" key="5">
    <source>
        <dbReference type="ARBA" id="ARBA00022989"/>
    </source>
</evidence>
<name>A0A642V6Q6_9ASCO</name>
<dbReference type="OrthoDB" id="6133115at2759"/>
<dbReference type="GO" id="GO:0016020">
    <property type="term" value="C:membrane"/>
    <property type="evidence" value="ECO:0007669"/>
    <property type="project" value="UniProtKB-SubCell"/>
</dbReference>
<dbReference type="PANTHER" id="PTHR48022">
    <property type="entry name" value="PLASTIDIC GLUCOSE TRANSPORTER 4"/>
    <property type="match status" value="1"/>
</dbReference>
<dbReference type="InterPro" id="IPR050360">
    <property type="entry name" value="MFS_Sugar_Transporters"/>
</dbReference>
<dbReference type="NCBIfam" id="TIGR00879">
    <property type="entry name" value="SP"/>
    <property type="match status" value="1"/>
</dbReference>
<organism evidence="11 12">
    <name type="scientific">Trichomonascus ciferrii</name>
    <dbReference type="NCBI Taxonomy" id="44093"/>
    <lineage>
        <taxon>Eukaryota</taxon>
        <taxon>Fungi</taxon>
        <taxon>Dikarya</taxon>
        <taxon>Ascomycota</taxon>
        <taxon>Saccharomycotina</taxon>
        <taxon>Dipodascomycetes</taxon>
        <taxon>Dipodascales</taxon>
        <taxon>Trichomonascaceae</taxon>
        <taxon>Trichomonascus</taxon>
        <taxon>Trichomonascus ciferrii complex</taxon>
    </lineage>
</organism>
<feature type="transmembrane region" description="Helical" evidence="9">
    <location>
        <begin position="126"/>
        <end position="145"/>
    </location>
</feature>
<dbReference type="FunFam" id="1.20.1250.20:FF:000134">
    <property type="entry name" value="MFS sugar transporter protein"/>
    <property type="match status" value="1"/>
</dbReference>
<dbReference type="Gene3D" id="1.20.1250.20">
    <property type="entry name" value="MFS general substrate transporter like domains"/>
    <property type="match status" value="1"/>
</dbReference>
<comment type="similarity">
    <text evidence="2 7">Belongs to the major facilitator superfamily. Sugar transporter (TC 2.A.1.1) family.</text>
</comment>